<dbReference type="SUPFAM" id="SSF103473">
    <property type="entry name" value="MFS general substrate transporter"/>
    <property type="match status" value="1"/>
</dbReference>
<dbReference type="PROSITE" id="PS50850">
    <property type="entry name" value="MFS"/>
    <property type="match status" value="1"/>
</dbReference>
<evidence type="ECO:0000256" key="2">
    <source>
        <dbReference type="ARBA" id="ARBA00006727"/>
    </source>
</evidence>
<dbReference type="GO" id="GO:0016020">
    <property type="term" value="C:membrane"/>
    <property type="evidence" value="ECO:0007669"/>
    <property type="project" value="UniProtKB-SubCell"/>
</dbReference>
<comment type="subcellular location">
    <subcellularLocation>
        <location evidence="1">Membrane</location>
        <topology evidence="1">Multi-pass membrane protein</topology>
    </subcellularLocation>
</comment>
<feature type="transmembrane region" description="Helical" evidence="3">
    <location>
        <begin position="272"/>
        <end position="290"/>
    </location>
</feature>
<feature type="transmembrane region" description="Helical" evidence="3">
    <location>
        <begin position="237"/>
        <end position="260"/>
    </location>
</feature>
<proteinExistence type="inferred from homology"/>
<dbReference type="GO" id="GO:0022857">
    <property type="term" value="F:transmembrane transporter activity"/>
    <property type="evidence" value="ECO:0007669"/>
    <property type="project" value="InterPro"/>
</dbReference>
<accession>A0A9P6JJK0</accession>
<dbReference type="OrthoDB" id="6509908at2759"/>
<name>A0A9P6JJK0_9AGAR</name>
<evidence type="ECO:0000313" key="6">
    <source>
        <dbReference type="Proteomes" id="UP000807306"/>
    </source>
</evidence>
<dbReference type="InterPro" id="IPR011701">
    <property type="entry name" value="MFS"/>
</dbReference>
<feature type="transmembrane region" description="Helical" evidence="3">
    <location>
        <begin position="37"/>
        <end position="58"/>
    </location>
</feature>
<dbReference type="InterPro" id="IPR036259">
    <property type="entry name" value="MFS_trans_sf"/>
</dbReference>
<dbReference type="PANTHER" id="PTHR11360">
    <property type="entry name" value="MONOCARBOXYLATE TRANSPORTER"/>
    <property type="match status" value="1"/>
</dbReference>
<keyword evidence="3" id="KW-0812">Transmembrane</keyword>
<feature type="transmembrane region" description="Helical" evidence="3">
    <location>
        <begin position="193"/>
        <end position="213"/>
    </location>
</feature>
<sequence>MSTTASIRSSPREKSENLEEKVEEVKEGGVIDGGLRAWLVIVGAVCNNAATWGLINSWGVFQAYYETNILPDVSPSPIAWIGSIQYALVFLPGLLVGRMFDLGYHKMPLLGASALFILATFLTAECTQYWHFLLCQGILSCGTIYGPTMACVPQWWNKRLGLVLGIVAVGSSIGGTVFPIVSRLLIPVVGFKWTMRILGFILLLILGVGNLTVTRRVPPVYVPGGLWNLKAFKSKPYTLYCLSGLVAFLGLYTVLTYIAASTNVWNTSDFKSFYLVAIANAASGVARLIFGRMSDHTGALNLMIPTTACAAILTVAWPFARSIGSIIIVAILYGFASGTYICLLVRPIIAMGDNGDVGRRLGMFTSIIALGALTGPPISGAINHATGGYEVVGYYAGGVILLAVGIMGLVRYLILGKMWGKI</sequence>
<feature type="transmembrane region" description="Helical" evidence="3">
    <location>
        <begin position="160"/>
        <end position="181"/>
    </location>
</feature>
<feature type="domain" description="Major facilitator superfamily (MFS) profile" evidence="4">
    <location>
        <begin position="236"/>
        <end position="422"/>
    </location>
</feature>
<keyword evidence="3" id="KW-0472">Membrane</keyword>
<dbReference type="InterPro" id="IPR050327">
    <property type="entry name" value="Proton-linked_MCT"/>
</dbReference>
<dbReference type="EMBL" id="MU157925">
    <property type="protein sequence ID" value="KAF9523098.1"/>
    <property type="molecule type" value="Genomic_DNA"/>
</dbReference>
<comment type="caution">
    <text evidence="5">The sequence shown here is derived from an EMBL/GenBank/DDBJ whole genome shotgun (WGS) entry which is preliminary data.</text>
</comment>
<gene>
    <name evidence="5" type="ORF">CPB83DRAFT_776010</name>
</gene>
<feature type="transmembrane region" description="Helical" evidence="3">
    <location>
        <begin position="302"/>
        <end position="320"/>
    </location>
</feature>
<evidence type="ECO:0000256" key="1">
    <source>
        <dbReference type="ARBA" id="ARBA00004141"/>
    </source>
</evidence>
<feature type="transmembrane region" description="Helical" evidence="3">
    <location>
        <begin position="107"/>
        <end position="124"/>
    </location>
</feature>
<comment type="similarity">
    <text evidence="2">Belongs to the major facilitator superfamily. Monocarboxylate porter (TC 2.A.1.13) family.</text>
</comment>
<dbReference type="Proteomes" id="UP000807306">
    <property type="component" value="Unassembled WGS sequence"/>
</dbReference>
<evidence type="ECO:0000259" key="4">
    <source>
        <dbReference type="PROSITE" id="PS50850"/>
    </source>
</evidence>
<feature type="transmembrane region" description="Helical" evidence="3">
    <location>
        <begin position="326"/>
        <end position="349"/>
    </location>
</feature>
<feature type="transmembrane region" description="Helical" evidence="3">
    <location>
        <begin position="78"/>
        <end position="95"/>
    </location>
</feature>
<reference evidence="5" key="1">
    <citation type="submission" date="2020-11" db="EMBL/GenBank/DDBJ databases">
        <authorList>
            <consortium name="DOE Joint Genome Institute"/>
            <person name="Ahrendt S."/>
            <person name="Riley R."/>
            <person name="Andreopoulos W."/>
            <person name="Labutti K."/>
            <person name="Pangilinan J."/>
            <person name="Ruiz-Duenas F.J."/>
            <person name="Barrasa J.M."/>
            <person name="Sanchez-Garcia M."/>
            <person name="Camarero S."/>
            <person name="Miyauchi S."/>
            <person name="Serrano A."/>
            <person name="Linde D."/>
            <person name="Babiker R."/>
            <person name="Drula E."/>
            <person name="Ayuso-Fernandez I."/>
            <person name="Pacheco R."/>
            <person name="Padilla G."/>
            <person name="Ferreira P."/>
            <person name="Barriuso J."/>
            <person name="Kellner H."/>
            <person name="Castanera R."/>
            <person name="Alfaro M."/>
            <person name="Ramirez L."/>
            <person name="Pisabarro A.G."/>
            <person name="Kuo A."/>
            <person name="Tritt A."/>
            <person name="Lipzen A."/>
            <person name="He G."/>
            <person name="Yan M."/>
            <person name="Ng V."/>
            <person name="Cullen D."/>
            <person name="Martin F."/>
            <person name="Rosso M.-N."/>
            <person name="Henrissat B."/>
            <person name="Hibbett D."/>
            <person name="Martinez A.T."/>
            <person name="Grigoriev I.V."/>
        </authorList>
    </citation>
    <scope>NUCLEOTIDE SEQUENCE</scope>
    <source>
        <strain evidence="5">CBS 506.95</strain>
    </source>
</reference>
<evidence type="ECO:0000256" key="3">
    <source>
        <dbReference type="SAM" id="Phobius"/>
    </source>
</evidence>
<keyword evidence="3" id="KW-1133">Transmembrane helix</keyword>
<evidence type="ECO:0000313" key="5">
    <source>
        <dbReference type="EMBL" id="KAF9523098.1"/>
    </source>
</evidence>
<keyword evidence="6" id="KW-1185">Reference proteome</keyword>
<dbReference type="InterPro" id="IPR020846">
    <property type="entry name" value="MFS_dom"/>
</dbReference>
<feature type="transmembrane region" description="Helical" evidence="3">
    <location>
        <begin position="394"/>
        <end position="414"/>
    </location>
</feature>
<protein>
    <submittedName>
        <fullName evidence="5">MFS general substrate transporter</fullName>
    </submittedName>
</protein>
<dbReference type="Gene3D" id="1.20.1250.20">
    <property type="entry name" value="MFS general substrate transporter like domains"/>
    <property type="match status" value="1"/>
</dbReference>
<organism evidence="5 6">
    <name type="scientific">Crepidotus variabilis</name>
    <dbReference type="NCBI Taxonomy" id="179855"/>
    <lineage>
        <taxon>Eukaryota</taxon>
        <taxon>Fungi</taxon>
        <taxon>Dikarya</taxon>
        <taxon>Basidiomycota</taxon>
        <taxon>Agaricomycotina</taxon>
        <taxon>Agaricomycetes</taxon>
        <taxon>Agaricomycetidae</taxon>
        <taxon>Agaricales</taxon>
        <taxon>Agaricineae</taxon>
        <taxon>Crepidotaceae</taxon>
        <taxon>Crepidotus</taxon>
    </lineage>
</organism>
<dbReference type="Pfam" id="PF07690">
    <property type="entry name" value="MFS_1"/>
    <property type="match status" value="1"/>
</dbReference>
<feature type="transmembrane region" description="Helical" evidence="3">
    <location>
        <begin position="361"/>
        <end position="382"/>
    </location>
</feature>
<feature type="transmembrane region" description="Helical" evidence="3">
    <location>
        <begin position="130"/>
        <end position="148"/>
    </location>
</feature>
<dbReference type="PANTHER" id="PTHR11360:SF177">
    <property type="entry name" value="RIBOFLAVIN TRANSPORTER MCH5"/>
    <property type="match status" value="1"/>
</dbReference>
<dbReference type="AlphaFoldDB" id="A0A9P6JJK0"/>